<keyword evidence="14 16" id="KW-0539">Nucleus</keyword>
<evidence type="ECO:0000256" key="15">
    <source>
        <dbReference type="PROSITE-ProRule" id="PRU00175"/>
    </source>
</evidence>
<dbReference type="Pfam" id="PF08746">
    <property type="entry name" value="zf-RING-like"/>
    <property type="match status" value="1"/>
</dbReference>
<gene>
    <name evidence="19" type="primary">CSON001283</name>
</gene>
<accession>A0A336MH47</accession>
<dbReference type="EC" id="2.3.2.27" evidence="4 16"/>
<evidence type="ECO:0000256" key="10">
    <source>
        <dbReference type="ARBA" id="ARBA00022786"/>
    </source>
</evidence>
<dbReference type="EMBL" id="UFQT01001196">
    <property type="protein sequence ID" value="SSX29435.1"/>
    <property type="molecule type" value="Genomic_DNA"/>
</dbReference>
<dbReference type="GO" id="GO:0061630">
    <property type="term" value="F:ubiquitin protein ligase activity"/>
    <property type="evidence" value="ECO:0007669"/>
    <property type="project" value="UniProtKB-EC"/>
</dbReference>
<evidence type="ECO:0000256" key="8">
    <source>
        <dbReference type="ARBA" id="ARBA00022763"/>
    </source>
</evidence>
<dbReference type="VEuPathDB" id="VectorBase:CSON001283"/>
<dbReference type="InterPro" id="IPR014857">
    <property type="entry name" value="Nse1_RING_C4HC3-type"/>
</dbReference>
<keyword evidence="13 16" id="KW-0234">DNA repair</keyword>
<evidence type="ECO:0000256" key="2">
    <source>
        <dbReference type="ARBA" id="ARBA00004123"/>
    </source>
</evidence>
<evidence type="ECO:0000256" key="5">
    <source>
        <dbReference type="ARBA" id="ARBA00019422"/>
    </source>
</evidence>
<comment type="similarity">
    <text evidence="3 16">Belongs to the NSE1 family.</text>
</comment>
<dbReference type="InterPro" id="IPR013083">
    <property type="entry name" value="Znf_RING/FYVE/PHD"/>
</dbReference>
<dbReference type="PANTHER" id="PTHR20973:SF0">
    <property type="entry name" value="NON-STRUCTURAL MAINTENANCE OF CHROMOSOMES ELEMENT 1 HOMOLOG"/>
    <property type="match status" value="1"/>
</dbReference>
<evidence type="ECO:0000256" key="4">
    <source>
        <dbReference type="ARBA" id="ARBA00012483"/>
    </source>
</evidence>
<keyword evidence="6 16" id="KW-0808">Transferase</keyword>
<dbReference type="Gene3D" id="1.10.10.10">
    <property type="entry name" value="Winged helix-like DNA-binding domain superfamily/Winged helix DNA-binding domain"/>
    <property type="match status" value="1"/>
</dbReference>
<dbReference type="GO" id="GO:0005634">
    <property type="term" value="C:nucleus"/>
    <property type="evidence" value="ECO:0007669"/>
    <property type="project" value="UniProtKB-SubCell"/>
</dbReference>
<evidence type="ECO:0000256" key="6">
    <source>
        <dbReference type="ARBA" id="ARBA00022679"/>
    </source>
</evidence>
<dbReference type="SUPFAM" id="SSF57850">
    <property type="entry name" value="RING/U-box"/>
    <property type="match status" value="1"/>
</dbReference>
<dbReference type="InterPro" id="IPR036388">
    <property type="entry name" value="WH-like_DNA-bd_sf"/>
</dbReference>
<dbReference type="Pfam" id="PF07574">
    <property type="entry name" value="SMC_Nse1"/>
    <property type="match status" value="1"/>
</dbReference>
<evidence type="ECO:0000256" key="13">
    <source>
        <dbReference type="ARBA" id="ARBA00023204"/>
    </source>
</evidence>
<dbReference type="GO" id="GO:0000724">
    <property type="term" value="P:double-strand break repair via homologous recombination"/>
    <property type="evidence" value="ECO:0007669"/>
    <property type="project" value="TreeGrafter"/>
</dbReference>
<dbReference type="Gene3D" id="3.30.40.10">
    <property type="entry name" value="Zinc/RING finger domain, C3HC4 (zinc finger)"/>
    <property type="match status" value="1"/>
</dbReference>
<comment type="subunit">
    <text evidence="16">Component of the Smc5-Smc6 complex.</text>
</comment>
<evidence type="ECO:0000256" key="11">
    <source>
        <dbReference type="ARBA" id="ARBA00022833"/>
    </source>
</evidence>
<comment type="subcellular location">
    <subcellularLocation>
        <location evidence="2 16">Nucleus</location>
    </subcellularLocation>
</comment>
<dbReference type="GO" id="GO:0008270">
    <property type="term" value="F:zinc ion binding"/>
    <property type="evidence" value="ECO:0007669"/>
    <property type="project" value="UniProtKB-KW"/>
</dbReference>
<name>A0A336MH47_CULSO</name>
<evidence type="ECO:0000259" key="17">
    <source>
        <dbReference type="PROSITE" id="PS50089"/>
    </source>
</evidence>
<feature type="domain" description="RING-type" evidence="17">
    <location>
        <begin position="186"/>
        <end position="225"/>
    </location>
</feature>
<evidence type="ECO:0000256" key="12">
    <source>
        <dbReference type="ARBA" id="ARBA00023172"/>
    </source>
</evidence>
<keyword evidence="8 16" id="KW-0227">DNA damage</keyword>
<proteinExistence type="inferred from homology"/>
<comment type="catalytic activity">
    <reaction evidence="1 16">
        <text>S-ubiquitinyl-[E2 ubiquitin-conjugating enzyme]-L-cysteine + [acceptor protein]-L-lysine = [E2 ubiquitin-conjugating enzyme]-L-cysteine + N(6)-ubiquitinyl-[acceptor protein]-L-lysine.</text>
        <dbReference type="EC" id="2.3.2.27"/>
    </reaction>
</comment>
<reference evidence="19" key="2">
    <citation type="submission" date="2018-07" db="EMBL/GenBank/DDBJ databases">
        <authorList>
            <person name="Quirk P.G."/>
            <person name="Krulwich T.A."/>
        </authorList>
    </citation>
    <scope>NUCLEOTIDE SEQUENCE</scope>
</reference>
<dbReference type="OMA" id="WTQMGYF"/>
<organism evidence="19">
    <name type="scientific">Culicoides sonorensis</name>
    <name type="common">Biting midge</name>
    <dbReference type="NCBI Taxonomy" id="179676"/>
    <lineage>
        <taxon>Eukaryota</taxon>
        <taxon>Metazoa</taxon>
        <taxon>Ecdysozoa</taxon>
        <taxon>Arthropoda</taxon>
        <taxon>Hexapoda</taxon>
        <taxon>Insecta</taxon>
        <taxon>Pterygota</taxon>
        <taxon>Neoptera</taxon>
        <taxon>Endopterygota</taxon>
        <taxon>Diptera</taxon>
        <taxon>Nematocera</taxon>
        <taxon>Chironomoidea</taxon>
        <taxon>Ceratopogonidae</taxon>
        <taxon>Ceratopogoninae</taxon>
        <taxon>Culicoides</taxon>
        <taxon>Monoculicoides</taxon>
    </lineage>
</organism>
<dbReference type="EMBL" id="UFQS01001196">
    <property type="protein sequence ID" value="SSX09639.1"/>
    <property type="molecule type" value="Genomic_DNA"/>
</dbReference>
<dbReference type="InterPro" id="IPR001841">
    <property type="entry name" value="Znf_RING"/>
</dbReference>
<dbReference type="InterPro" id="IPR011513">
    <property type="entry name" value="Nse1"/>
</dbReference>
<evidence type="ECO:0000256" key="16">
    <source>
        <dbReference type="RuleBase" id="RU368018"/>
    </source>
</evidence>
<evidence type="ECO:0000313" key="18">
    <source>
        <dbReference type="EMBL" id="SSX09639.1"/>
    </source>
</evidence>
<keyword evidence="12 16" id="KW-0233">DNA recombination</keyword>
<evidence type="ECO:0000256" key="1">
    <source>
        <dbReference type="ARBA" id="ARBA00000900"/>
    </source>
</evidence>
<evidence type="ECO:0000256" key="14">
    <source>
        <dbReference type="ARBA" id="ARBA00023242"/>
    </source>
</evidence>
<keyword evidence="11 16" id="KW-0862">Zinc</keyword>
<evidence type="ECO:0000313" key="19">
    <source>
        <dbReference type="EMBL" id="SSX29435.1"/>
    </source>
</evidence>
<evidence type="ECO:0000256" key="7">
    <source>
        <dbReference type="ARBA" id="ARBA00022723"/>
    </source>
</evidence>
<keyword evidence="7 16" id="KW-0479">Metal-binding</keyword>
<dbReference type="PANTHER" id="PTHR20973">
    <property type="entry name" value="NON-SMC ELEMENT 1-RELATED"/>
    <property type="match status" value="1"/>
</dbReference>
<evidence type="ECO:0000256" key="3">
    <source>
        <dbReference type="ARBA" id="ARBA00010258"/>
    </source>
</evidence>
<keyword evidence="10 16" id="KW-0833">Ubl conjugation pathway</keyword>
<evidence type="ECO:0000256" key="9">
    <source>
        <dbReference type="ARBA" id="ARBA00022771"/>
    </source>
</evidence>
<sequence length="235" mass="26914">MNPANSSLFNCIVNKGAIEKTDALNLYTKIWKSINENASERTFEQLGEAISTINSKISKFDQKIVEIEYELPEAEGTYLAFVSCTESSIDKLQTFWTQAEVELFRLMIRKFMAQDECCSSIIQCMNLAPEIKVQTITKAKVEEAIRKWINLGYFYEMDEKLYFGPRLIAEFSTSLLTQFKDQVDICDICKAIVFWGPRCGSCEEVFHKICIQKYLDRIQSCPTCKGAFGLTEQSD</sequence>
<reference evidence="18" key="1">
    <citation type="submission" date="2018-04" db="EMBL/GenBank/DDBJ databases">
        <authorList>
            <person name="Go L.Y."/>
            <person name="Mitchell J.A."/>
        </authorList>
    </citation>
    <scope>NUCLEOTIDE SEQUENCE</scope>
    <source>
        <tissue evidence="18">Whole organism</tissue>
    </source>
</reference>
<protein>
    <recommendedName>
        <fullName evidence="5 16">Non-structural maintenance of chromosomes element 1 homolog</fullName>
        <ecNumber evidence="4 16">2.3.2.27</ecNumber>
    </recommendedName>
</protein>
<dbReference type="AlphaFoldDB" id="A0A336MH47"/>
<keyword evidence="9 15" id="KW-0863">Zinc-finger</keyword>
<dbReference type="GO" id="GO:0030915">
    <property type="term" value="C:Smc5-Smc6 complex"/>
    <property type="evidence" value="ECO:0007669"/>
    <property type="project" value="UniProtKB-UniRule"/>
</dbReference>
<dbReference type="PROSITE" id="PS50089">
    <property type="entry name" value="ZF_RING_2"/>
    <property type="match status" value="1"/>
</dbReference>